<dbReference type="Proteomes" id="UP000061382">
    <property type="component" value="Chromosome"/>
</dbReference>
<dbReference type="KEGG" id="rti:DC20_05120"/>
<dbReference type="RefSeq" id="WP_071885381.1">
    <property type="nucleotide sequence ID" value="NZ_CP012643.1"/>
</dbReference>
<dbReference type="EMBL" id="CP012643">
    <property type="protein sequence ID" value="ALI98472.1"/>
    <property type="molecule type" value="Genomic_DNA"/>
</dbReference>
<dbReference type="AlphaFoldDB" id="A0A0N7HW76"/>
<name>A0A0N7HW76_9BACT</name>
<protein>
    <submittedName>
        <fullName evidence="1">Uncharacterized protein</fullName>
    </submittedName>
</protein>
<evidence type="ECO:0000313" key="2">
    <source>
        <dbReference type="Proteomes" id="UP000061382"/>
    </source>
</evidence>
<sequence length="182" mass="20584">METMKTFSADTEEELWQQVAYDMANQKELLSYSAQLTQAGQPIYFDIDIDLGGGFESGFSSTTFMAPVLQPTSVQFALHEQGFIDEVGKFFGMEDIELGYPDIDAAFIIKTNQPETLKTLFADPTIHAILLKHKDCELKLHEETDDTGPETVLTFSKDEAILDIAELREVYGMLYYMLQRLS</sequence>
<dbReference type="STRING" id="512763.DC20_05120"/>
<keyword evidence="2" id="KW-1185">Reference proteome</keyword>
<dbReference type="PATRIC" id="fig|512763.3.peg.1134"/>
<accession>A0A0N7HW76</accession>
<organism evidence="1 2">
    <name type="scientific">Rufibacter tibetensis</name>
    <dbReference type="NCBI Taxonomy" id="512763"/>
    <lineage>
        <taxon>Bacteria</taxon>
        <taxon>Pseudomonadati</taxon>
        <taxon>Bacteroidota</taxon>
        <taxon>Cytophagia</taxon>
        <taxon>Cytophagales</taxon>
        <taxon>Hymenobacteraceae</taxon>
        <taxon>Rufibacter</taxon>
    </lineage>
</organism>
<reference evidence="1 2" key="1">
    <citation type="submission" date="2015-08" db="EMBL/GenBank/DDBJ databases">
        <title>Complete genome sequence of Rufibacter tibetensis strain 1351t, a radiation-resistant bacterium from tibet plateau.</title>
        <authorList>
            <person name="Dai J."/>
        </authorList>
    </citation>
    <scope>NUCLEOTIDE SEQUENCE [LARGE SCALE GENOMIC DNA]</scope>
    <source>
        <strain evidence="1 2">1351</strain>
    </source>
</reference>
<dbReference type="OrthoDB" id="262374at2"/>
<proteinExistence type="predicted"/>
<evidence type="ECO:0000313" key="1">
    <source>
        <dbReference type="EMBL" id="ALI98472.1"/>
    </source>
</evidence>
<gene>
    <name evidence="1" type="ORF">DC20_05120</name>
</gene>